<sequence length="319" mass="34084">MMVSIAMVAGLAPPPDAKLLVVGASGGTGTRVLRGLLDVGYQPAQLRLLTRNPSRDSLKPLSDAGIELFAADLDEPASLVSAADACTGCYVHSTAGDTKKLDVGEVLRARHLSASLQGSGVAQVVFNSAAAEPSHGVKRIAQKHAVEQVFRESGLPATHLRANLFMEELWKSYTRPPILKGKYPFSLPPDRDVYLTSVRDMGRLAGSCLAGPPPPADGRVINVASEVSTPAGMAEAFAAAQGTPCEHKQARLLRWIARLFLPDLYEVIQFYRTSTETTDVAALERQFPGLLTPFAAFLEETRWGDAEATYEDLAGAGID</sequence>
<gene>
    <name evidence="4" type="ORF">EHUX00137_LOCUS22833</name>
    <name evidence="5" type="ORF">EHUX00137_LOCUS22836</name>
    <name evidence="6" type="ORF">EHUX00137_LOCUS22838</name>
</gene>
<reference evidence="5" key="1">
    <citation type="submission" date="2021-01" db="EMBL/GenBank/DDBJ databases">
        <authorList>
            <person name="Corre E."/>
            <person name="Pelletier E."/>
            <person name="Niang G."/>
            <person name="Scheremetjew M."/>
            <person name="Finn R."/>
            <person name="Kale V."/>
            <person name="Holt S."/>
            <person name="Cochrane G."/>
            <person name="Meng A."/>
            <person name="Brown T."/>
            <person name="Cohen L."/>
        </authorList>
    </citation>
    <scope>NUCLEOTIDE SEQUENCE</scope>
    <source>
        <strain evidence="5">379</strain>
    </source>
</reference>
<accession>A0A6V2SC51</accession>
<dbReference type="AlphaFoldDB" id="A0A6V2SC51"/>
<dbReference type="EMBL" id="HBIR01029541">
    <property type="protein sequence ID" value="CAE0558203.1"/>
    <property type="molecule type" value="Transcribed_RNA"/>
</dbReference>
<proteinExistence type="inferred from homology"/>
<keyword evidence="2" id="KW-0521">NADP</keyword>
<dbReference type="Pfam" id="PF05368">
    <property type="entry name" value="NmrA"/>
    <property type="match status" value="1"/>
</dbReference>
<dbReference type="InterPro" id="IPR036291">
    <property type="entry name" value="NAD(P)-bd_dom_sf"/>
</dbReference>
<evidence type="ECO:0000313" key="5">
    <source>
        <dbReference type="EMBL" id="CAE0558210.1"/>
    </source>
</evidence>
<organism evidence="5">
    <name type="scientific">Emiliania huxleyi</name>
    <name type="common">Coccolithophore</name>
    <name type="synonym">Pontosphaera huxleyi</name>
    <dbReference type="NCBI Taxonomy" id="2903"/>
    <lineage>
        <taxon>Eukaryota</taxon>
        <taxon>Haptista</taxon>
        <taxon>Haptophyta</taxon>
        <taxon>Prymnesiophyceae</taxon>
        <taxon>Isochrysidales</taxon>
        <taxon>Noelaerhabdaceae</taxon>
        <taxon>Emiliania</taxon>
    </lineage>
</organism>
<dbReference type="InterPro" id="IPR051164">
    <property type="entry name" value="NmrA-like_oxidored"/>
</dbReference>
<evidence type="ECO:0000313" key="4">
    <source>
        <dbReference type="EMBL" id="CAE0558203.1"/>
    </source>
</evidence>
<dbReference type="EMBL" id="HBIR01029545">
    <property type="protein sequence ID" value="CAE0558210.1"/>
    <property type="molecule type" value="Transcribed_RNA"/>
</dbReference>
<evidence type="ECO:0000259" key="3">
    <source>
        <dbReference type="Pfam" id="PF05368"/>
    </source>
</evidence>
<protein>
    <recommendedName>
        <fullName evidence="3">NmrA-like domain-containing protein</fullName>
    </recommendedName>
</protein>
<dbReference type="Gene3D" id="3.40.50.720">
    <property type="entry name" value="NAD(P)-binding Rossmann-like Domain"/>
    <property type="match status" value="1"/>
</dbReference>
<dbReference type="PANTHER" id="PTHR42748">
    <property type="entry name" value="NITROGEN METABOLITE REPRESSION PROTEIN NMRA FAMILY MEMBER"/>
    <property type="match status" value="1"/>
</dbReference>
<name>A0A6V2SC51_EMIHU</name>
<dbReference type="InterPro" id="IPR008030">
    <property type="entry name" value="NmrA-like"/>
</dbReference>
<evidence type="ECO:0000256" key="2">
    <source>
        <dbReference type="ARBA" id="ARBA00022857"/>
    </source>
</evidence>
<dbReference type="PANTHER" id="PTHR42748:SF32">
    <property type="entry name" value="NMRA-LIKE DOMAIN-CONTAINING PROTEIN"/>
    <property type="match status" value="1"/>
</dbReference>
<feature type="domain" description="NmrA-like" evidence="3">
    <location>
        <begin position="17"/>
        <end position="259"/>
    </location>
</feature>
<dbReference type="EMBL" id="HBIR01029547">
    <property type="protein sequence ID" value="CAE0558212.1"/>
    <property type="molecule type" value="Transcribed_RNA"/>
</dbReference>
<dbReference type="SUPFAM" id="SSF51735">
    <property type="entry name" value="NAD(P)-binding Rossmann-fold domains"/>
    <property type="match status" value="1"/>
</dbReference>
<comment type="similarity">
    <text evidence="1">Belongs to the NmrA-type oxidoreductase family.</text>
</comment>
<evidence type="ECO:0000256" key="1">
    <source>
        <dbReference type="ARBA" id="ARBA00006328"/>
    </source>
</evidence>
<evidence type="ECO:0000313" key="6">
    <source>
        <dbReference type="EMBL" id="CAE0558212.1"/>
    </source>
</evidence>